<gene>
    <name evidence="2" type="ORF">PHPALM_2474</name>
</gene>
<evidence type="ECO:0000313" key="2">
    <source>
        <dbReference type="EMBL" id="POM79780.1"/>
    </source>
</evidence>
<protein>
    <submittedName>
        <fullName evidence="2">Dehydrodolichyl diphosphate synthase 2-like</fullName>
    </submittedName>
</protein>
<feature type="region of interest" description="Disordered" evidence="1">
    <location>
        <begin position="1"/>
        <end position="27"/>
    </location>
</feature>
<keyword evidence="3" id="KW-1185">Reference proteome</keyword>
<accession>A0A2P4YPQ8</accession>
<sequence length="146" mass="15992">MPNHRTGTTRKRPKATRVCRDKPRGTSTQTQLAMATTESLPSGVRSVYLPQHIVVLVHGNNGSAFTTSPKTSRTQAWPNHRTGTTRKRPKAPRARRDKPRGTSTQTQLAMATTESLRTGVRSVYLPQHIVVLVHGNNGSAADFDAV</sequence>
<dbReference type="EMBL" id="NCKW01001033">
    <property type="protein sequence ID" value="POM79780.1"/>
    <property type="molecule type" value="Genomic_DNA"/>
</dbReference>
<feature type="compositionally biased region" description="Polar residues" evidence="1">
    <location>
        <begin position="60"/>
        <end position="77"/>
    </location>
</feature>
<name>A0A2P4YPQ8_9STRA</name>
<evidence type="ECO:0000256" key="1">
    <source>
        <dbReference type="SAM" id="MobiDB-lite"/>
    </source>
</evidence>
<dbReference type="AlphaFoldDB" id="A0A2P4YPQ8"/>
<feature type="region of interest" description="Disordered" evidence="1">
    <location>
        <begin position="60"/>
        <end position="105"/>
    </location>
</feature>
<dbReference type="Proteomes" id="UP000237271">
    <property type="component" value="Unassembled WGS sequence"/>
</dbReference>
<feature type="compositionally biased region" description="Basic residues" evidence="1">
    <location>
        <begin position="83"/>
        <end position="98"/>
    </location>
</feature>
<organism evidence="2 3">
    <name type="scientific">Phytophthora palmivora</name>
    <dbReference type="NCBI Taxonomy" id="4796"/>
    <lineage>
        <taxon>Eukaryota</taxon>
        <taxon>Sar</taxon>
        <taxon>Stramenopiles</taxon>
        <taxon>Oomycota</taxon>
        <taxon>Peronosporomycetes</taxon>
        <taxon>Peronosporales</taxon>
        <taxon>Peronosporaceae</taxon>
        <taxon>Phytophthora</taxon>
    </lineage>
</organism>
<proteinExistence type="predicted"/>
<reference evidence="2 3" key="1">
    <citation type="journal article" date="2017" name="Genome Biol. Evol.">
        <title>Phytophthora megakarya and P. palmivora, closely related causal agents of cacao black pod rot, underwent increases in genome sizes and gene numbers by different mechanisms.</title>
        <authorList>
            <person name="Ali S.S."/>
            <person name="Shao J."/>
            <person name="Lary D.J."/>
            <person name="Kronmiller B."/>
            <person name="Shen D."/>
            <person name="Strem M.D."/>
            <person name="Amoako-Attah I."/>
            <person name="Akrofi A.Y."/>
            <person name="Begoude B.A."/>
            <person name="Ten Hoopen G.M."/>
            <person name="Coulibaly K."/>
            <person name="Kebe B.I."/>
            <person name="Melnick R.L."/>
            <person name="Guiltinan M.J."/>
            <person name="Tyler B.M."/>
            <person name="Meinhardt L.W."/>
            <person name="Bailey B.A."/>
        </authorList>
    </citation>
    <scope>NUCLEOTIDE SEQUENCE [LARGE SCALE GENOMIC DNA]</scope>
    <source>
        <strain evidence="3">sbr112.9</strain>
    </source>
</reference>
<comment type="caution">
    <text evidence="2">The sequence shown here is derived from an EMBL/GenBank/DDBJ whole genome shotgun (WGS) entry which is preliminary data.</text>
</comment>
<feature type="compositionally biased region" description="Basic residues" evidence="1">
    <location>
        <begin position="7"/>
        <end position="17"/>
    </location>
</feature>
<evidence type="ECO:0000313" key="3">
    <source>
        <dbReference type="Proteomes" id="UP000237271"/>
    </source>
</evidence>